<comment type="caution">
    <text evidence="1">The sequence shown here is derived from an EMBL/GenBank/DDBJ whole genome shotgun (WGS) entry which is preliminary data.</text>
</comment>
<dbReference type="EMBL" id="CAJOAZ010025898">
    <property type="protein sequence ID" value="CAF4396513.1"/>
    <property type="molecule type" value="Genomic_DNA"/>
</dbReference>
<name>A0A820P561_9BILA</name>
<accession>A0A820P561</accession>
<protein>
    <submittedName>
        <fullName evidence="1">Uncharacterized protein</fullName>
    </submittedName>
</protein>
<evidence type="ECO:0000313" key="2">
    <source>
        <dbReference type="Proteomes" id="UP000663844"/>
    </source>
</evidence>
<organism evidence="1 2">
    <name type="scientific">Adineta steineri</name>
    <dbReference type="NCBI Taxonomy" id="433720"/>
    <lineage>
        <taxon>Eukaryota</taxon>
        <taxon>Metazoa</taxon>
        <taxon>Spiralia</taxon>
        <taxon>Gnathifera</taxon>
        <taxon>Rotifera</taxon>
        <taxon>Eurotatoria</taxon>
        <taxon>Bdelloidea</taxon>
        <taxon>Adinetida</taxon>
        <taxon>Adinetidae</taxon>
        <taxon>Adineta</taxon>
    </lineage>
</organism>
<sequence>SETFSDLHELVRNSLYYSRLPHLPIECVELDGVPYTLPTLIEEIYSPIDENSLIIPSSLNEKSNDEKPILQTMQNINKIDPDSSYNVSEKVIEKTKNSGSNSITSPRIKS</sequence>
<dbReference type="AlphaFoldDB" id="A0A820P561"/>
<proteinExistence type="predicted"/>
<gene>
    <name evidence="1" type="ORF">OXD698_LOCUS51215</name>
</gene>
<feature type="non-terminal residue" evidence="1">
    <location>
        <position position="1"/>
    </location>
</feature>
<dbReference type="Proteomes" id="UP000663844">
    <property type="component" value="Unassembled WGS sequence"/>
</dbReference>
<evidence type="ECO:0000313" key="1">
    <source>
        <dbReference type="EMBL" id="CAF4396513.1"/>
    </source>
</evidence>
<reference evidence="1" key="1">
    <citation type="submission" date="2021-02" db="EMBL/GenBank/DDBJ databases">
        <authorList>
            <person name="Nowell W R."/>
        </authorList>
    </citation>
    <scope>NUCLEOTIDE SEQUENCE</scope>
</reference>
<feature type="non-terminal residue" evidence="1">
    <location>
        <position position="110"/>
    </location>
</feature>